<comment type="caution">
    <text evidence="6">The sequence shown here is derived from an EMBL/GenBank/DDBJ whole genome shotgun (WGS) entry which is preliminary data.</text>
</comment>
<evidence type="ECO:0000256" key="3">
    <source>
        <dbReference type="ARBA" id="ARBA00022801"/>
    </source>
</evidence>
<evidence type="ECO:0000259" key="5">
    <source>
        <dbReference type="PROSITE" id="PS50106"/>
    </source>
</evidence>
<dbReference type="Proteomes" id="UP001156627">
    <property type="component" value="Unassembled WGS sequence"/>
</dbReference>
<dbReference type="Gene3D" id="2.30.42.10">
    <property type="match status" value="1"/>
</dbReference>
<keyword evidence="2 6" id="KW-0645">Protease</keyword>
<dbReference type="Gene3D" id="2.40.10.120">
    <property type="match status" value="1"/>
</dbReference>
<comment type="similarity">
    <text evidence="1">Belongs to the peptidase S1C family.</text>
</comment>
<dbReference type="InterPro" id="IPR001478">
    <property type="entry name" value="PDZ"/>
</dbReference>
<dbReference type="SUPFAM" id="SSF50494">
    <property type="entry name" value="Trypsin-like serine proteases"/>
    <property type="match status" value="1"/>
</dbReference>
<protein>
    <submittedName>
        <fullName evidence="6">Serine protease</fullName>
    </submittedName>
</protein>
<dbReference type="InterPro" id="IPR009003">
    <property type="entry name" value="Peptidase_S1_PA"/>
</dbReference>
<dbReference type="RefSeq" id="WP_284332464.1">
    <property type="nucleotide sequence ID" value="NZ_BSOA01000028.1"/>
</dbReference>
<keyword evidence="4" id="KW-0720">Serine protease</keyword>
<proteinExistence type="inferred from homology"/>
<dbReference type="Pfam" id="PF13365">
    <property type="entry name" value="Trypsin_2"/>
    <property type="match status" value="1"/>
</dbReference>
<evidence type="ECO:0000256" key="1">
    <source>
        <dbReference type="ARBA" id="ARBA00010541"/>
    </source>
</evidence>
<dbReference type="InterPro" id="IPR036034">
    <property type="entry name" value="PDZ_sf"/>
</dbReference>
<name>A0ABQ5XBF1_9GAMM</name>
<dbReference type="GO" id="GO:0008233">
    <property type="term" value="F:peptidase activity"/>
    <property type="evidence" value="ECO:0007669"/>
    <property type="project" value="UniProtKB-KW"/>
</dbReference>
<dbReference type="Pfam" id="PF13180">
    <property type="entry name" value="PDZ_2"/>
    <property type="match status" value="1"/>
</dbReference>
<reference evidence="7" key="1">
    <citation type="journal article" date="2019" name="Int. J. Syst. Evol. Microbiol.">
        <title>The Global Catalogue of Microorganisms (GCM) 10K type strain sequencing project: providing services to taxonomists for standard genome sequencing and annotation.</title>
        <authorList>
            <consortium name="The Broad Institute Genomics Platform"/>
            <consortium name="The Broad Institute Genome Sequencing Center for Infectious Disease"/>
            <person name="Wu L."/>
            <person name="Ma J."/>
        </authorList>
    </citation>
    <scope>NUCLEOTIDE SEQUENCE [LARGE SCALE GENOMIC DNA]</scope>
    <source>
        <strain evidence="7">NBRC 111981</strain>
    </source>
</reference>
<gene>
    <name evidence="6" type="ORF">GCM10007898_25920</name>
</gene>
<keyword evidence="3" id="KW-0378">Hydrolase</keyword>
<evidence type="ECO:0000313" key="7">
    <source>
        <dbReference type="Proteomes" id="UP001156627"/>
    </source>
</evidence>
<evidence type="ECO:0000256" key="4">
    <source>
        <dbReference type="ARBA" id="ARBA00022825"/>
    </source>
</evidence>
<organism evidence="6 7">
    <name type="scientific">Dyella flagellata</name>
    <dbReference type="NCBI Taxonomy" id="1867833"/>
    <lineage>
        <taxon>Bacteria</taxon>
        <taxon>Pseudomonadati</taxon>
        <taxon>Pseudomonadota</taxon>
        <taxon>Gammaproteobacteria</taxon>
        <taxon>Lysobacterales</taxon>
        <taxon>Rhodanobacteraceae</taxon>
        <taxon>Dyella</taxon>
    </lineage>
</organism>
<dbReference type="PRINTS" id="PR00834">
    <property type="entry name" value="PROTEASES2C"/>
</dbReference>
<dbReference type="GO" id="GO:0006508">
    <property type="term" value="P:proteolysis"/>
    <property type="evidence" value="ECO:0007669"/>
    <property type="project" value="UniProtKB-KW"/>
</dbReference>
<dbReference type="PANTHER" id="PTHR22939">
    <property type="entry name" value="SERINE PROTEASE FAMILY S1C HTRA-RELATED"/>
    <property type="match status" value="1"/>
</dbReference>
<dbReference type="SMART" id="SM00228">
    <property type="entry name" value="PDZ"/>
    <property type="match status" value="1"/>
</dbReference>
<dbReference type="InterPro" id="IPR001940">
    <property type="entry name" value="Peptidase_S1C"/>
</dbReference>
<sequence length="291" mass="29526">MTKPNILAQVSAAIVGAAASVAPSIVEVASHRSLASGFIWRKGLIVTADEALSEEGEILVELANGTQSQASVVGRDPSTDIALLRVDDADAPLLVTSQEPIQAGALVVVASAANSAPLVSFGGALCVGPAWRSARGGKIDARIELGLRLPRRAEGGLAVSPEGAVLGMVVRGPRQRTFVIPSSTIERVASLLSKHGEVPRGYLGLGLHQVAVTGGGQGAIVMSVDPNGPGVAGGVQQGDVIVRWNGDAMPTVSSLAMALDSQSIGQIVSLAIRRAGADFETTVTIATRPGG</sequence>
<feature type="domain" description="PDZ" evidence="5">
    <location>
        <begin position="200"/>
        <end position="276"/>
    </location>
</feature>
<dbReference type="EMBL" id="BSOA01000028">
    <property type="protein sequence ID" value="GLQ89020.1"/>
    <property type="molecule type" value="Genomic_DNA"/>
</dbReference>
<dbReference type="SUPFAM" id="SSF50156">
    <property type="entry name" value="PDZ domain-like"/>
    <property type="match status" value="1"/>
</dbReference>
<dbReference type="PROSITE" id="PS50106">
    <property type="entry name" value="PDZ"/>
    <property type="match status" value="1"/>
</dbReference>
<dbReference type="PANTHER" id="PTHR22939:SF129">
    <property type="entry name" value="SERINE PROTEASE HTRA2, MITOCHONDRIAL"/>
    <property type="match status" value="1"/>
</dbReference>
<evidence type="ECO:0000256" key="2">
    <source>
        <dbReference type="ARBA" id="ARBA00022670"/>
    </source>
</evidence>
<keyword evidence="7" id="KW-1185">Reference proteome</keyword>
<accession>A0ABQ5XBF1</accession>
<evidence type="ECO:0000313" key="6">
    <source>
        <dbReference type="EMBL" id="GLQ89020.1"/>
    </source>
</evidence>